<evidence type="ECO:0000313" key="7">
    <source>
        <dbReference type="EMBL" id="RRR99794.1"/>
    </source>
</evidence>
<dbReference type="Proteomes" id="UP000277256">
    <property type="component" value="Unassembled WGS sequence"/>
</dbReference>
<dbReference type="GO" id="GO:0005524">
    <property type="term" value="F:ATP binding"/>
    <property type="evidence" value="ECO:0007669"/>
    <property type="project" value="UniProtKB-UniRule"/>
</dbReference>
<evidence type="ECO:0000313" key="8">
    <source>
        <dbReference type="Proteomes" id="UP000277256"/>
    </source>
</evidence>
<dbReference type="PANTHER" id="PTHR11070">
    <property type="entry name" value="UVRD / RECB / PCRA DNA HELICASE FAMILY MEMBER"/>
    <property type="match status" value="1"/>
</dbReference>
<feature type="binding site" evidence="5">
    <location>
        <begin position="142"/>
        <end position="149"/>
    </location>
    <ligand>
        <name>ATP</name>
        <dbReference type="ChEBI" id="CHEBI:30616"/>
    </ligand>
</feature>
<keyword evidence="8" id="KW-1185">Reference proteome</keyword>
<protein>
    <submittedName>
        <fullName evidence="7">ATP-dependent helicase</fullName>
    </submittedName>
</protein>
<evidence type="ECO:0000259" key="6">
    <source>
        <dbReference type="PROSITE" id="PS51198"/>
    </source>
</evidence>
<dbReference type="InterPro" id="IPR014016">
    <property type="entry name" value="UvrD-like_ATP-bd"/>
</dbReference>
<evidence type="ECO:0000256" key="5">
    <source>
        <dbReference type="PROSITE-ProRule" id="PRU00560"/>
    </source>
</evidence>
<dbReference type="GO" id="GO:0003678">
    <property type="term" value="F:DNA helicase activity"/>
    <property type="evidence" value="ECO:0007669"/>
    <property type="project" value="InterPro"/>
</dbReference>
<dbReference type="PROSITE" id="PS51198">
    <property type="entry name" value="UVRD_HELICASE_ATP_BIND"/>
    <property type="match status" value="1"/>
</dbReference>
<reference evidence="7 8" key="1">
    <citation type="submission" date="2018-12" db="EMBL/GenBank/DDBJ databases">
        <title>Glycomyces sp. YIM 121974 draft genome.</title>
        <authorList>
            <person name="Li Q."/>
        </authorList>
    </citation>
    <scope>NUCLEOTIDE SEQUENCE [LARGE SCALE GENOMIC DNA]</scope>
    <source>
        <strain evidence="7 8">YIM 121974</strain>
    </source>
</reference>
<comment type="caution">
    <text evidence="7">The sequence shown here is derived from an EMBL/GenBank/DDBJ whole genome shotgun (WGS) entry which is preliminary data.</text>
</comment>
<keyword evidence="2 5" id="KW-0378">Hydrolase</keyword>
<dbReference type="Gene3D" id="3.40.50.300">
    <property type="entry name" value="P-loop containing nucleotide triphosphate hydrolases"/>
    <property type="match status" value="1"/>
</dbReference>
<dbReference type="GO" id="GO:0016787">
    <property type="term" value="F:hydrolase activity"/>
    <property type="evidence" value="ECO:0007669"/>
    <property type="project" value="UniProtKB-UniRule"/>
</dbReference>
<dbReference type="InterPro" id="IPR000212">
    <property type="entry name" value="DNA_helicase_UvrD/REP"/>
</dbReference>
<dbReference type="InterPro" id="IPR027417">
    <property type="entry name" value="P-loop_NTPase"/>
</dbReference>
<feature type="domain" description="UvrD-like helicase ATP-binding" evidence="6">
    <location>
        <begin position="121"/>
        <end position="405"/>
    </location>
</feature>
<dbReference type="Pfam" id="PF00580">
    <property type="entry name" value="UvrD-helicase"/>
    <property type="match status" value="1"/>
</dbReference>
<dbReference type="AlphaFoldDB" id="A0A426UZ11"/>
<keyword evidence="3 5" id="KW-0347">Helicase</keyword>
<proteinExistence type="predicted"/>
<organism evidence="7 8">
    <name type="scientific">Glycomyces terrestris</name>
    <dbReference type="NCBI Taxonomy" id="2493553"/>
    <lineage>
        <taxon>Bacteria</taxon>
        <taxon>Bacillati</taxon>
        <taxon>Actinomycetota</taxon>
        <taxon>Actinomycetes</taxon>
        <taxon>Glycomycetales</taxon>
        <taxon>Glycomycetaceae</taxon>
        <taxon>Glycomyces</taxon>
    </lineage>
</organism>
<dbReference type="EMBL" id="RSEB01000003">
    <property type="protein sequence ID" value="RRR99794.1"/>
    <property type="molecule type" value="Genomic_DNA"/>
</dbReference>
<evidence type="ECO:0000256" key="2">
    <source>
        <dbReference type="ARBA" id="ARBA00022801"/>
    </source>
</evidence>
<evidence type="ECO:0000256" key="4">
    <source>
        <dbReference type="ARBA" id="ARBA00022840"/>
    </source>
</evidence>
<dbReference type="GO" id="GO:0003677">
    <property type="term" value="F:DNA binding"/>
    <property type="evidence" value="ECO:0007669"/>
    <property type="project" value="InterPro"/>
</dbReference>
<name>A0A426UZ11_9ACTN</name>
<evidence type="ECO:0000256" key="3">
    <source>
        <dbReference type="ARBA" id="ARBA00022806"/>
    </source>
</evidence>
<keyword evidence="1 5" id="KW-0547">Nucleotide-binding</keyword>
<sequence length="440" mass="46650">MTVCHWCDTGCCCESGSCPAGGGGAGSGAAGSGASPVCEDACVRRPDERKQPQVASPLFELSADMRTTAERRRRSHRPHSRYVREAVPMPEPALTTRTPDPWLESAPLLTGMDEVGAGLLDSLDAMQRVAASAGRGPLLINASPGTGKTHLLIRRTAYLVQELGVPARQCLVLAASTAGAARIRRELGTLLGREAAAITVAEFDDFAAASPPELGHLFIDDLPRMPMRLFRQLVEHRGPEADVTATGDPDSALCAGDPAAFAAFAEQFPQAHVMRLSRNHRSPAAVLVAASQVIEPISRVPGRLVQPERPALEGSGIGRYFAVDADDEKRFVEVLTDRLAELGVGPDELAVIGPDGMSVAEAADGEYRVVCLTGVTAEEWPNTAAARRELYVALGRTRDLAYVSHTGAGSPLLADVDQGLFSPFGMVPQVRSGPEQPRLL</sequence>
<accession>A0A426UZ11</accession>
<evidence type="ECO:0000256" key="1">
    <source>
        <dbReference type="ARBA" id="ARBA00022741"/>
    </source>
</evidence>
<keyword evidence="4 5" id="KW-0067">ATP-binding</keyword>
<dbReference type="SUPFAM" id="SSF52540">
    <property type="entry name" value="P-loop containing nucleoside triphosphate hydrolases"/>
    <property type="match status" value="1"/>
</dbReference>
<gene>
    <name evidence="7" type="ORF">EIW28_14065</name>
</gene>